<dbReference type="EMBL" id="ML991881">
    <property type="protein sequence ID" value="KAF2228969.1"/>
    <property type="molecule type" value="Genomic_DNA"/>
</dbReference>
<name>A0A6A6GTL3_VIRVR</name>
<keyword evidence="2" id="KW-1185">Reference proteome</keyword>
<sequence length="124" mass="13041">MALQGRQIYAHGWLTGLSSSSAYISSSNTTFTASLSSDLFEGTCIVSPGISSETLAVQQAIGFYRLSASTVTPFTSASILPDRSILWNGSFVVLDSTGSLETSPASTLAPLTNSRTLFFSSNVE</sequence>
<protein>
    <submittedName>
        <fullName evidence="1">Uncharacterized protein</fullName>
    </submittedName>
</protein>
<evidence type="ECO:0000313" key="1">
    <source>
        <dbReference type="EMBL" id="KAF2228969.1"/>
    </source>
</evidence>
<accession>A0A6A6GTL3</accession>
<dbReference type="Proteomes" id="UP000800092">
    <property type="component" value="Unassembled WGS sequence"/>
</dbReference>
<gene>
    <name evidence="1" type="ORF">EV356DRAFT_496935</name>
</gene>
<reference evidence="1" key="1">
    <citation type="journal article" date="2020" name="Stud. Mycol.">
        <title>101 Dothideomycetes genomes: a test case for predicting lifestyles and emergence of pathogens.</title>
        <authorList>
            <person name="Haridas S."/>
            <person name="Albert R."/>
            <person name="Binder M."/>
            <person name="Bloem J."/>
            <person name="Labutti K."/>
            <person name="Salamov A."/>
            <person name="Andreopoulos B."/>
            <person name="Baker S."/>
            <person name="Barry K."/>
            <person name="Bills G."/>
            <person name="Bluhm B."/>
            <person name="Cannon C."/>
            <person name="Castanera R."/>
            <person name="Culley D."/>
            <person name="Daum C."/>
            <person name="Ezra D."/>
            <person name="Gonzalez J."/>
            <person name="Henrissat B."/>
            <person name="Kuo A."/>
            <person name="Liang C."/>
            <person name="Lipzen A."/>
            <person name="Lutzoni F."/>
            <person name="Magnuson J."/>
            <person name="Mondo S."/>
            <person name="Nolan M."/>
            <person name="Ohm R."/>
            <person name="Pangilinan J."/>
            <person name="Park H.-J."/>
            <person name="Ramirez L."/>
            <person name="Alfaro M."/>
            <person name="Sun H."/>
            <person name="Tritt A."/>
            <person name="Yoshinaga Y."/>
            <person name="Zwiers L.-H."/>
            <person name="Turgeon B."/>
            <person name="Goodwin S."/>
            <person name="Spatafora J."/>
            <person name="Crous P."/>
            <person name="Grigoriev I."/>
        </authorList>
    </citation>
    <scope>NUCLEOTIDE SEQUENCE</scope>
    <source>
        <strain evidence="1">Tuck. ex Michener</strain>
    </source>
</reference>
<proteinExistence type="predicted"/>
<evidence type="ECO:0000313" key="2">
    <source>
        <dbReference type="Proteomes" id="UP000800092"/>
    </source>
</evidence>
<organism evidence="1 2">
    <name type="scientific">Viridothelium virens</name>
    <name type="common">Speckled blister lichen</name>
    <name type="synonym">Trypethelium virens</name>
    <dbReference type="NCBI Taxonomy" id="1048519"/>
    <lineage>
        <taxon>Eukaryota</taxon>
        <taxon>Fungi</taxon>
        <taxon>Dikarya</taxon>
        <taxon>Ascomycota</taxon>
        <taxon>Pezizomycotina</taxon>
        <taxon>Dothideomycetes</taxon>
        <taxon>Dothideomycetes incertae sedis</taxon>
        <taxon>Trypetheliales</taxon>
        <taxon>Trypetheliaceae</taxon>
        <taxon>Viridothelium</taxon>
    </lineage>
</organism>
<dbReference type="AlphaFoldDB" id="A0A6A6GTL3"/>